<dbReference type="EMBL" id="CAWYQH010000097">
    <property type="protein sequence ID" value="CAK8683432.1"/>
    <property type="molecule type" value="Genomic_DNA"/>
</dbReference>
<name>A0ABP0FV10_CLALP</name>
<proteinExistence type="predicted"/>
<gene>
    <name evidence="3" type="ORF">CVLEPA_LOCUS14508</name>
</gene>
<reference evidence="3 4" key="1">
    <citation type="submission" date="2024-02" db="EMBL/GenBank/DDBJ databases">
        <authorList>
            <person name="Daric V."/>
            <person name="Darras S."/>
        </authorList>
    </citation>
    <scope>NUCLEOTIDE SEQUENCE [LARGE SCALE GENOMIC DNA]</scope>
</reference>
<evidence type="ECO:0000259" key="2">
    <source>
        <dbReference type="SMART" id="SM00563"/>
    </source>
</evidence>
<sequence length="387" mass="44714">MAIFNIVKKLHRIIRGAIGTTIMVAVSPTYLLIHTTWRLISLPLPWKYFYKGDDFLWGSYQKVIIFFFEHTTGAEIFISGDIPKEKENVILICNHQCTMDWIVTDVLSIRQNMVGNLRYVFKDSIKYMPLYGYVFGVHGGVFVRRDGLYNERNMKKVLNGLIQSEVDMYFVIFPEGTRFSEKREKLLQKSQAYAIENDLRPLNQVLTPRIKAFHCAITSMRKYVDAVYDATIIYDEKDRPKTASVRPSAPNMWRFLVSSSPQIYIRFDRIVMDKIPCSSQKTTMSWLHSRFERKNSLICRHFSIEELKEEEDCIAGVVTKYRRQIDDGEDLRDGTLSTLSITHTLPSAFFYITATAALWCHSMGRKIYVGALLGGSIATVTYAKAFF</sequence>
<keyword evidence="4" id="KW-1185">Reference proteome</keyword>
<dbReference type="InterPro" id="IPR002123">
    <property type="entry name" value="Plipid/glycerol_acylTrfase"/>
</dbReference>
<evidence type="ECO:0000313" key="4">
    <source>
        <dbReference type="Proteomes" id="UP001642483"/>
    </source>
</evidence>
<evidence type="ECO:0000256" key="1">
    <source>
        <dbReference type="SAM" id="Phobius"/>
    </source>
</evidence>
<accession>A0ABP0FV10</accession>
<dbReference type="SMART" id="SM00563">
    <property type="entry name" value="PlsC"/>
    <property type="match status" value="1"/>
</dbReference>
<feature type="domain" description="Phospholipid/glycerol acyltransferase" evidence="2">
    <location>
        <begin position="89"/>
        <end position="214"/>
    </location>
</feature>
<dbReference type="Pfam" id="PF01553">
    <property type="entry name" value="Acyltransferase"/>
    <property type="match status" value="1"/>
</dbReference>
<evidence type="ECO:0000313" key="3">
    <source>
        <dbReference type="EMBL" id="CAK8683432.1"/>
    </source>
</evidence>
<dbReference type="SUPFAM" id="SSF69593">
    <property type="entry name" value="Glycerol-3-phosphate (1)-acyltransferase"/>
    <property type="match status" value="1"/>
</dbReference>
<keyword evidence="1" id="KW-0472">Membrane</keyword>
<organism evidence="3 4">
    <name type="scientific">Clavelina lepadiformis</name>
    <name type="common">Light-bulb sea squirt</name>
    <name type="synonym">Ascidia lepadiformis</name>
    <dbReference type="NCBI Taxonomy" id="159417"/>
    <lineage>
        <taxon>Eukaryota</taxon>
        <taxon>Metazoa</taxon>
        <taxon>Chordata</taxon>
        <taxon>Tunicata</taxon>
        <taxon>Ascidiacea</taxon>
        <taxon>Aplousobranchia</taxon>
        <taxon>Clavelinidae</taxon>
        <taxon>Clavelina</taxon>
    </lineage>
</organism>
<feature type="transmembrane region" description="Helical" evidence="1">
    <location>
        <begin position="12"/>
        <end position="33"/>
    </location>
</feature>
<comment type="caution">
    <text evidence="3">The sequence shown here is derived from an EMBL/GenBank/DDBJ whole genome shotgun (WGS) entry which is preliminary data.</text>
</comment>
<dbReference type="PANTHER" id="PTHR10983:SF73">
    <property type="entry name" value="1-ACYL-SN-GLYCEROL-3-PHOSPHATE ACYLTRANSFERASE EPSILON"/>
    <property type="match status" value="1"/>
</dbReference>
<keyword evidence="1" id="KW-0812">Transmembrane</keyword>
<protein>
    <recommendedName>
        <fullName evidence="2">Phospholipid/glycerol acyltransferase domain-containing protein</fullName>
    </recommendedName>
</protein>
<dbReference type="Proteomes" id="UP001642483">
    <property type="component" value="Unassembled WGS sequence"/>
</dbReference>
<keyword evidence="1" id="KW-1133">Transmembrane helix</keyword>
<dbReference type="CDD" id="cd07990">
    <property type="entry name" value="LPLAT_LCLAT1-like"/>
    <property type="match status" value="1"/>
</dbReference>
<dbReference type="PANTHER" id="PTHR10983">
    <property type="entry name" value="1-ACYLGLYCEROL-3-PHOSPHATE ACYLTRANSFERASE-RELATED"/>
    <property type="match status" value="1"/>
</dbReference>